<gene>
    <name evidence="4" type="ORF">RFULGI_LOCUS3827</name>
</gene>
<dbReference type="PANTHER" id="PTHR31778">
    <property type="entry name" value="BUD SITE SELECTION PROTEIN RAX2"/>
    <property type="match status" value="1"/>
</dbReference>
<feature type="domain" description="SH3" evidence="3">
    <location>
        <begin position="1148"/>
        <end position="1208"/>
    </location>
</feature>
<evidence type="ECO:0000313" key="4">
    <source>
        <dbReference type="EMBL" id="CAG8531786.1"/>
    </source>
</evidence>
<dbReference type="CDD" id="cd00174">
    <property type="entry name" value="SH3"/>
    <property type="match status" value="1"/>
</dbReference>
<dbReference type="InterPro" id="IPR001452">
    <property type="entry name" value="SH3_domain"/>
</dbReference>
<dbReference type="SUPFAM" id="SSF50044">
    <property type="entry name" value="SH3-domain"/>
    <property type="match status" value="1"/>
</dbReference>
<dbReference type="AlphaFoldDB" id="A0A9N9AJH3"/>
<evidence type="ECO:0000259" key="3">
    <source>
        <dbReference type="PROSITE" id="PS50002"/>
    </source>
</evidence>
<dbReference type="Pfam" id="PF20843">
    <property type="entry name" value="Rax2_3"/>
    <property type="match status" value="1"/>
</dbReference>
<evidence type="ECO:0000256" key="2">
    <source>
        <dbReference type="PROSITE-ProRule" id="PRU00192"/>
    </source>
</evidence>
<keyword evidence="5" id="KW-1185">Reference proteome</keyword>
<reference evidence="4" key="1">
    <citation type="submission" date="2021-06" db="EMBL/GenBank/DDBJ databases">
        <authorList>
            <person name="Kallberg Y."/>
            <person name="Tangrot J."/>
            <person name="Rosling A."/>
        </authorList>
    </citation>
    <scope>NUCLEOTIDE SEQUENCE</scope>
    <source>
        <strain evidence="4">IN212</strain>
    </source>
</reference>
<dbReference type="InterPro" id="IPR048265">
    <property type="entry name" value="Rax2-like_third"/>
</dbReference>
<dbReference type="InterPro" id="IPR011043">
    <property type="entry name" value="Gal_Oxase/kelch_b-propeller"/>
</dbReference>
<dbReference type="OrthoDB" id="2503993at2759"/>
<feature type="non-terminal residue" evidence="4">
    <location>
        <position position="1208"/>
    </location>
</feature>
<dbReference type="Gene3D" id="2.30.30.40">
    <property type="entry name" value="SH3 Domains"/>
    <property type="match status" value="1"/>
</dbReference>
<dbReference type="EMBL" id="CAJVPZ010003536">
    <property type="protein sequence ID" value="CAG8531786.1"/>
    <property type="molecule type" value="Genomic_DNA"/>
</dbReference>
<dbReference type="Proteomes" id="UP000789396">
    <property type="component" value="Unassembled WGS sequence"/>
</dbReference>
<accession>A0A9N9AJH3</accession>
<dbReference type="Pfam" id="PF20842">
    <property type="entry name" value="Rax2_2"/>
    <property type="match status" value="1"/>
</dbReference>
<dbReference type="Pfam" id="PF00018">
    <property type="entry name" value="SH3_1"/>
    <property type="match status" value="1"/>
</dbReference>
<keyword evidence="1 2" id="KW-0728">SH3 domain</keyword>
<protein>
    <submittedName>
        <fullName evidence="4">5175_t:CDS:1</fullName>
    </submittedName>
</protein>
<evidence type="ECO:0000256" key="1">
    <source>
        <dbReference type="ARBA" id="ARBA00022443"/>
    </source>
</evidence>
<evidence type="ECO:0000313" key="5">
    <source>
        <dbReference type="Proteomes" id="UP000789396"/>
    </source>
</evidence>
<dbReference type="InterPro" id="IPR036028">
    <property type="entry name" value="SH3-like_dom_sf"/>
</dbReference>
<sequence>TTVLAQTLSVNYRAVPQILVAGQYNGLSLFNGDSSEQEFYNAMTASLLTQSPNGIFQLSGSTSYNGTINALCVMPRSQNNLYDIDVYVGGKFTTLANNTFNNIARYDPASRTFHALLEGLDNSVFSLYCDTDNSLVYVGGEFIAPVNSAAHGINISDFGGSVAIWHVGNSSWSALPFKGFNGPVYTIAYNTQNKTVYFGGQFDATSDGNFGTIPNNTQPIGIQNTTISSGNSATLTNFSDPSVLICSSEPDGPGNTWLVENNGVGVLRIKFDYELTPTAIVTLSYTNSTNGTTFTCSDSCPLGPSNTDYQLFTFVYPTTMRAIQILILDHYGEGGGLHDWTSELLPGIWDTVLMITIPAEEVANSTAKLIMKPYVPQSGYYNVTLSSPSCLSVGCDSVIPIDVNVTVSPGVSSVVTISQNSSVDFNTVYTLYSGYVLGTSTTFQPTVEITVSKSAVAPSDGSDAIIYVDYIQCVKIDNRSSLNGLLQYSPPTAAVQASWYGFNGFLVPKAIVNDIIVLSPTTIVIGGSFNNFSFSNIVLYDGIKFTPLINSGLNGRINTMALIDKDLFVGGLFNNLANGTLPGLNNIARYNFNENRWYSISGGVNGEVNRIALVNNGTPQIHVAGKFNTLINPQSSTQNTIIGNATFGYSMWDNMLGNWVNTAYVDGTIGDIVAYNIPSSQNGPLTFWGGRMNSMQSTMSFGGGLITKSGYNSLPLFPQTMNGVTSDFIINSAVQSNDTKSNKVFTVIGGKFQINDIVNVAILDNNVWRGMSPSSFRGEVKVVVLRNNILYVGSELDGIDGSAFAVYNLDSDITYAQTLTVNAIKYRFGTDDYIVAGKFDKAGQSSCSSICSWNSISGQWKALNPALSGEIVSMDFVGNFLIVVGNLAIGNNGLVYVAEYDFSKNTWKEQGTQGNGDTQLPGPPTVVINYFLASNQQYFVSGSVYNTGEAYIRKWDGSKYITINPQLLQGSVINQMSLVPASSSHSKNDILDPQWLLLISGTLKLKDYGDVSAALFDGNTIYPFLLTSNREKPGHILSLFTTIIPELLGLASILKASPRNSGKEAMREGELFATINSIIAQHSDPRQSLTSSNMRNSAALSDEKSHDFMGGAGVAALTTSELEPKSAMRDISAADKAKITRDFLANHPEARQYYARYPFIAKEEGELNLNVGDSIYVVDTSEDVWWLGWKYDDGMLIFLSSFSLIGYD</sequence>
<name>A0A9N9AJH3_9GLOM</name>
<dbReference type="PANTHER" id="PTHR31778:SF2">
    <property type="entry name" value="BUD SITE SELECTION PROTEIN RAX2"/>
    <property type="match status" value="1"/>
</dbReference>
<dbReference type="InterPro" id="IPR024982">
    <property type="entry name" value="Rax2-like_C"/>
</dbReference>
<comment type="caution">
    <text evidence="4">The sequence shown here is derived from an EMBL/GenBank/DDBJ whole genome shotgun (WGS) entry which is preliminary data.</text>
</comment>
<dbReference type="InterPro" id="IPR048266">
    <property type="entry name" value="Rax2-like_second"/>
</dbReference>
<dbReference type="PROSITE" id="PS50002">
    <property type="entry name" value="SH3"/>
    <property type="match status" value="1"/>
</dbReference>
<dbReference type="SUPFAM" id="SSF50965">
    <property type="entry name" value="Galactose oxidase, central domain"/>
    <property type="match status" value="2"/>
</dbReference>
<dbReference type="GO" id="GO:1902929">
    <property type="term" value="C:plasma membrane of growing cell tip"/>
    <property type="evidence" value="ECO:0007669"/>
    <property type="project" value="TreeGrafter"/>
</dbReference>
<proteinExistence type="predicted"/>
<dbReference type="Pfam" id="PF12768">
    <property type="entry name" value="Rax2"/>
    <property type="match status" value="1"/>
</dbReference>
<organism evidence="4 5">
    <name type="scientific">Racocetra fulgida</name>
    <dbReference type="NCBI Taxonomy" id="60492"/>
    <lineage>
        <taxon>Eukaryota</taxon>
        <taxon>Fungi</taxon>
        <taxon>Fungi incertae sedis</taxon>
        <taxon>Mucoromycota</taxon>
        <taxon>Glomeromycotina</taxon>
        <taxon>Glomeromycetes</taxon>
        <taxon>Diversisporales</taxon>
        <taxon>Gigasporaceae</taxon>
        <taxon>Racocetra</taxon>
    </lineage>
</organism>